<feature type="transmembrane region" description="Helical" evidence="1">
    <location>
        <begin position="187"/>
        <end position="207"/>
    </location>
</feature>
<dbReference type="Gene3D" id="3.30.70.270">
    <property type="match status" value="1"/>
</dbReference>
<dbReference type="RefSeq" id="WP_058624109.1">
    <property type="nucleotide sequence ID" value="NZ_LDRT01000071.1"/>
</dbReference>
<dbReference type="OrthoDB" id="5082312at2"/>
<dbReference type="PROSITE" id="PS50887">
    <property type="entry name" value="GGDEF"/>
    <property type="match status" value="1"/>
</dbReference>
<keyword evidence="1" id="KW-0472">Membrane</keyword>
<gene>
    <name evidence="3" type="ORF">NS220_11115</name>
</gene>
<dbReference type="SUPFAM" id="SSF55073">
    <property type="entry name" value="Nucleotide cyclase"/>
    <property type="match status" value="1"/>
</dbReference>
<accession>A0A147EVZ4</accession>
<sequence length="372" mass="39566">MTTVGTLANLSLAQATVTSLASIMIVSLGFLPRPSRAALLWSLAFLLAMASTWTSVVGVAIGDESVRRVGLGLILGAPALIWSGFRARRGARALPWVGAVQGVCCAAVFVAAPDSAAYGLWFRLAFLGAAAFAGVTIWELRRSADSHERLMLPLLVVSAGFVMLALASIVSAIAAPATVGDLQLPRLLNGLAMLIYLVCATVSLLYFTSVSPGYALTATAWPQFAVTASDRLVRARRAGEPGWVALSIQVDDPVHLRSAAGDNNWSHIISAFERVVTEAFPAESDIGRRASGHLVVLVARPDPVVREAVRTVLRRFTEMDATSWIAVQLSASVGWVPAEAADFDFDTLVENADAAASMARRLGGDRWERVRL</sequence>
<organism evidence="3 4">
    <name type="scientific">Microbacterium testaceum</name>
    <name type="common">Aureobacterium testaceum</name>
    <name type="synonym">Brevibacterium testaceum</name>
    <dbReference type="NCBI Taxonomy" id="2033"/>
    <lineage>
        <taxon>Bacteria</taxon>
        <taxon>Bacillati</taxon>
        <taxon>Actinomycetota</taxon>
        <taxon>Actinomycetes</taxon>
        <taxon>Micrococcales</taxon>
        <taxon>Microbacteriaceae</taxon>
        <taxon>Microbacterium</taxon>
    </lineage>
</organism>
<evidence type="ECO:0000313" key="4">
    <source>
        <dbReference type="Proteomes" id="UP000075025"/>
    </source>
</evidence>
<dbReference type="Proteomes" id="UP000075025">
    <property type="component" value="Unassembled WGS sequence"/>
</dbReference>
<evidence type="ECO:0000256" key="1">
    <source>
        <dbReference type="SAM" id="Phobius"/>
    </source>
</evidence>
<feature type="transmembrane region" description="Helical" evidence="1">
    <location>
        <begin position="38"/>
        <end position="62"/>
    </location>
</feature>
<feature type="transmembrane region" description="Helical" evidence="1">
    <location>
        <begin position="118"/>
        <end position="138"/>
    </location>
</feature>
<feature type="transmembrane region" description="Helical" evidence="1">
    <location>
        <begin position="150"/>
        <end position="175"/>
    </location>
</feature>
<feature type="transmembrane region" description="Helical" evidence="1">
    <location>
        <begin position="12"/>
        <end position="31"/>
    </location>
</feature>
<dbReference type="InterPro" id="IPR000160">
    <property type="entry name" value="GGDEF_dom"/>
</dbReference>
<name>A0A147EVZ4_MICTE</name>
<feature type="transmembrane region" description="Helical" evidence="1">
    <location>
        <begin position="93"/>
        <end position="112"/>
    </location>
</feature>
<dbReference type="InterPro" id="IPR029787">
    <property type="entry name" value="Nucleotide_cyclase"/>
</dbReference>
<dbReference type="PATRIC" id="fig|2033.6.peg.3459"/>
<keyword evidence="1" id="KW-1133">Transmembrane helix</keyword>
<keyword evidence="1" id="KW-0812">Transmembrane</keyword>
<dbReference type="EMBL" id="LDRT01000071">
    <property type="protein sequence ID" value="KTR93844.1"/>
    <property type="molecule type" value="Genomic_DNA"/>
</dbReference>
<feature type="domain" description="GGDEF" evidence="2">
    <location>
        <begin position="241"/>
        <end position="372"/>
    </location>
</feature>
<comment type="caution">
    <text evidence="3">The sequence shown here is derived from an EMBL/GenBank/DDBJ whole genome shotgun (WGS) entry which is preliminary data.</text>
</comment>
<protein>
    <recommendedName>
        <fullName evidence="2">GGDEF domain-containing protein</fullName>
    </recommendedName>
</protein>
<evidence type="ECO:0000313" key="3">
    <source>
        <dbReference type="EMBL" id="KTR93844.1"/>
    </source>
</evidence>
<reference evidence="3 4" key="1">
    <citation type="journal article" date="2016" name="Front. Microbiol.">
        <title>Genomic Resource of Rice Seed Associated Bacteria.</title>
        <authorList>
            <person name="Midha S."/>
            <person name="Bansal K."/>
            <person name="Sharma S."/>
            <person name="Kumar N."/>
            <person name="Patil P.P."/>
            <person name="Chaudhry V."/>
            <person name="Patil P.B."/>
        </authorList>
    </citation>
    <scope>NUCLEOTIDE SEQUENCE [LARGE SCALE GENOMIC DNA]</scope>
    <source>
        <strain evidence="3 4">NS220</strain>
    </source>
</reference>
<dbReference type="AlphaFoldDB" id="A0A147EVZ4"/>
<feature type="transmembrane region" description="Helical" evidence="1">
    <location>
        <begin position="68"/>
        <end position="86"/>
    </location>
</feature>
<evidence type="ECO:0000259" key="2">
    <source>
        <dbReference type="PROSITE" id="PS50887"/>
    </source>
</evidence>
<dbReference type="InterPro" id="IPR043128">
    <property type="entry name" value="Rev_trsase/Diguanyl_cyclase"/>
</dbReference>
<proteinExistence type="predicted"/>